<dbReference type="InterPro" id="IPR037004">
    <property type="entry name" value="Exonuc_VII_ssu_sf"/>
</dbReference>
<dbReference type="PIRSF" id="PIRSF006488">
    <property type="entry name" value="Exonuc_VII_S"/>
    <property type="match status" value="1"/>
</dbReference>
<evidence type="ECO:0000256" key="3">
    <source>
        <dbReference type="ARBA" id="ARBA00022722"/>
    </source>
</evidence>
<dbReference type="Gene3D" id="1.10.287.1040">
    <property type="entry name" value="Exonuclease VII, small subunit"/>
    <property type="match status" value="1"/>
</dbReference>
<evidence type="ECO:0000256" key="2">
    <source>
        <dbReference type="ARBA" id="ARBA00022490"/>
    </source>
</evidence>
<evidence type="ECO:0000256" key="1">
    <source>
        <dbReference type="ARBA" id="ARBA00009998"/>
    </source>
</evidence>
<comment type="subcellular location">
    <subcellularLocation>
        <location evidence="6">Cytoplasm</location>
    </subcellularLocation>
</comment>
<dbReference type="KEGG" id="ntt:TAO_0729"/>
<keyword evidence="4 6" id="KW-0378">Hydrolase</keyword>
<comment type="subunit">
    <text evidence="6">Heterooligomer composed of large and small subunits.</text>
</comment>
<dbReference type="EC" id="3.1.11.6" evidence="6"/>
<dbReference type="NCBIfam" id="NF002140">
    <property type="entry name" value="PRK00977.1-4"/>
    <property type="match status" value="1"/>
</dbReference>
<protein>
    <recommendedName>
        <fullName evidence="6">Exodeoxyribonuclease 7 small subunit</fullName>
        <ecNumber evidence="6">3.1.11.6</ecNumber>
    </recommendedName>
    <alternativeName>
        <fullName evidence="6">Exodeoxyribonuclease VII small subunit</fullName>
        <shortName evidence="6">Exonuclease VII small subunit</shortName>
    </alternativeName>
</protein>
<comment type="similarity">
    <text evidence="1 6">Belongs to the XseB family.</text>
</comment>
<comment type="function">
    <text evidence="6">Bidirectionally degrades single-stranded DNA into large acid-insoluble oligonucleotides, which are then degraded further into small acid-soluble oligonucleotides.</text>
</comment>
<keyword evidence="2 6" id="KW-0963">Cytoplasm</keyword>
<gene>
    <name evidence="6" type="primary">xseB</name>
    <name evidence="7" type="ORF">TAO_0729</name>
</gene>
<comment type="catalytic activity">
    <reaction evidence="6">
        <text>Exonucleolytic cleavage in either 5'- to 3'- or 3'- to 5'-direction to yield nucleoside 5'-phosphates.</text>
        <dbReference type="EC" id="3.1.11.6"/>
    </reaction>
</comment>
<evidence type="ECO:0000313" key="7">
    <source>
        <dbReference type="EMBL" id="BAW80099.1"/>
    </source>
</evidence>
<dbReference type="HAMAP" id="MF_00337">
    <property type="entry name" value="Exonuc_7_S"/>
    <property type="match status" value="1"/>
</dbReference>
<organism evidence="7 8">
    <name type="scientific">Candidatus Nitrosoglobus terrae</name>
    <dbReference type="NCBI Taxonomy" id="1630141"/>
    <lineage>
        <taxon>Bacteria</taxon>
        <taxon>Pseudomonadati</taxon>
        <taxon>Pseudomonadota</taxon>
        <taxon>Gammaproteobacteria</taxon>
        <taxon>Chromatiales</taxon>
        <taxon>Chromatiaceae</taxon>
        <taxon>Candidatus Nitrosoglobus</taxon>
    </lineage>
</organism>
<dbReference type="GO" id="GO:0006308">
    <property type="term" value="P:DNA catabolic process"/>
    <property type="evidence" value="ECO:0007669"/>
    <property type="project" value="UniProtKB-UniRule"/>
</dbReference>
<dbReference type="GO" id="GO:0009318">
    <property type="term" value="C:exodeoxyribonuclease VII complex"/>
    <property type="evidence" value="ECO:0007669"/>
    <property type="project" value="UniProtKB-UniRule"/>
</dbReference>
<reference evidence="7 8" key="1">
    <citation type="journal article" date="2017" name="ISME J.">
        <title>An acid-tolerant ammonia-oxidizing ?-proteobacterium from soil.</title>
        <authorList>
            <person name="Hayatsu M."/>
            <person name="Tago K."/>
            <person name="Uchiyama I."/>
            <person name="Toyoda A."/>
            <person name="Wang Y."/>
            <person name="Shimomura Y."/>
            <person name="Okubo T."/>
            <person name="Kurisu F."/>
            <person name="Hirono Y."/>
            <person name="Nonaka K."/>
            <person name="Akiyama H."/>
            <person name="Itoh T."/>
            <person name="Takami H."/>
        </authorList>
    </citation>
    <scope>NUCLEOTIDE SEQUENCE [LARGE SCALE GENOMIC DNA]</scope>
    <source>
        <strain evidence="7 8">TAO100</strain>
    </source>
</reference>
<dbReference type="PANTHER" id="PTHR34137">
    <property type="entry name" value="EXODEOXYRIBONUCLEASE 7 SMALL SUBUNIT"/>
    <property type="match status" value="1"/>
</dbReference>
<dbReference type="InterPro" id="IPR003761">
    <property type="entry name" value="Exonuc_VII_S"/>
</dbReference>
<dbReference type="Pfam" id="PF02609">
    <property type="entry name" value="Exonuc_VII_S"/>
    <property type="match status" value="1"/>
</dbReference>
<evidence type="ECO:0000256" key="4">
    <source>
        <dbReference type="ARBA" id="ARBA00022801"/>
    </source>
</evidence>
<dbReference type="Proteomes" id="UP000243679">
    <property type="component" value="Chromosome"/>
</dbReference>
<evidence type="ECO:0000313" key="8">
    <source>
        <dbReference type="Proteomes" id="UP000243679"/>
    </source>
</evidence>
<keyword evidence="8" id="KW-1185">Reference proteome</keyword>
<dbReference type="GO" id="GO:0008855">
    <property type="term" value="F:exodeoxyribonuclease VII activity"/>
    <property type="evidence" value="ECO:0007669"/>
    <property type="project" value="UniProtKB-UniRule"/>
</dbReference>
<evidence type="ECO:0000256" key="5">
    <source>
        <dbReference type="ARBA" id="ARBA00022839"/>
    </source>
</evidence>
<keyword evidence="5 6" id="KW-0269">Exonuclease</keyword>
<dbReference type="OrthoDB" id="9801128at2"/>
<keyword evidence="3 6" id="KW-0540">Nuclease</keyword>
<name>A0A1Q2SLW8_9GAMM</name>
<dbReference type="NCBIfam" id="TIGR01280">
    <property type="entry name" value="xseB"/>
    <property type="match status" value="1"/>
</dbReference>
<dbReference type="GO" id="GO:0005829">
    <property type="term" value="C:cytosol"/>
    <property type="evidence" value="ECO:0007669"/>
    <property type="project" value="TreeGrafter"/>
</dbReference>
<evidence type="ECO:0000256" key="6">
    <source>
        <dbReference type="HAMAP-Rule" id="MF_00337"/>
    </source>
</evidence>
<dbReference type="AlphaFoldDB" id="A0A1Q2SLW8"/>
<proteinExistence type="inferred from homology"/>
<dbReference type="RefSeq" id="WP_096526681.1">
    <property type="nucleotide sequence ID" value="NZ_AP014836.1"/>
</dbReference>
<dbReference type="PANTHER" id="PTHR34137:SF1">
    <property type="entry name" value="EXODEOXYRIBONUCLEASE 7 SMALL SUBUNIT"/>
    <property type="match status" value="1"/>
</dbReference>
<sequence length="78" mass="8893">MVTKRNKLDFEAALAELETLVSQMEQGGINLEESLRLYERGIKLASLCQEALSNAEQKIQILQEKQGKDQINDFPKEQ</sequence>
<dbReference type="NCBIfam" id="NF002139">
    <property type="entry name" value="PRK00977.1-3"/>
    <property type="match status" value="1"/>
</dbReference>
<dbReference type="EMBL" id="AP014836">
    <property type="protein sequence ID" value="BAW80099.1"/>
    <property type="molecule type" value="Genomic_DNA"/>
</dbReference>
<dbReference type="SUPFAM" id="SSF116842">
    <property type="entry name" value="XseB-like"/>
    <property type="match status" value="1"/>
</dbReference>
<accession>A0A1Q2SLW8</accession>